<protein>
    <recommendedName>
        <fullName evidence="9 10">2,3-bisphosphoglycerate-independent phosphoglycerate mutase</fullName>
        <shortName evidence="9">BPG-independent PGAM</shortName>
        <shortName evidence="9">Phosphoglyceromutase</shortName>
        <shortName evidence="9">iPGM</shortName>
        <ecNumber evidence="9 10">5.4.2.12</ecNumber>
    </recommendedName>
</protein>
<dbReference type="GO" id="GO:0006007">
    <property type="term" value="P:glucose catabolic process"/>
    <property type="evidence" value="ECO:0007669"/>
    <property type="project" value="InterPro"/>
</dbReference>
<comment type="subunit">
    <text evidence="9">Monomer.</text>
</comment>
<keyword evidence="17" id="KW-1185">Reference proteome</keyword>
<feature type="binding site" evidence="9 13">
    <location>
        <position position="449"/>
    </location>
    <ligand>
        <name>Mn(2+)</name>
        <dbReference type="ChEBI" id="CHEBI:29035"/>
        <label>2</label>
    </ligand>
</feature>
<evidence type="ECO:0000256" key="11">
    <source>
        <dbReference type="PIRSR" id="PIRSR001492-1"/>
    </source>
</evidence>
<evidence type="ECO:0000259" key="14">
    <source>
        <dbReference type="Pfam" id="PF01676"/>
    </source>
</evidence>
<proteinExistence type="inferred from homology"/>
<keyword evidence="5 9" id="KW-0479">Metal-binding</keyword>
<evidence type="ECO:0000256" key="7">
    <source>
        <dbReference type="ARBA" id="ARBA00023211"/>
    </source>
</evidence>
<dbReference type="Gene3D" id="3.40.1450.10">
    <property type="entry name" value="BPG-independent phosphoglycerate mutase, domain B"/>
    <property type="match status" value="1"/>
</dbReference>
<keyword evidence="6 9" id="KW-0324">Glycolysis</keyword>
<evidence type="ECO:0000313" key="16">
    <source>
        <dbReference type="EMBL" id="EBA05920.1"/>
    </source>
</evidence>
<evidence type="ECO:0000256" key="13">
    <source>
        <dbReference type="PIRSR" id="PIRSR001492-3"/>
    </source>
</evidence>
<dbReference type="Proteomes" id="UP000005713">
    <property type="component" value="Unassembled WGS sequence"/>
</dbReference>
<feature type="binding site" evidence="9 12">
    <location>
        <position position="342"/>
    </location>
    <ligand>
        <name>substrate</name>
    </ligand>
</feature>
<dbReference type="eggNOG" id="COG0696">
    <property type="taxonomic scope" value="Bacteria"/>
</dbReference>
<dbReference type="SUPFAM" id="SSF64158">
    <property type="entry name" value="2,3-Bisphosphoglycerate-independent phosphoglycerate mutase, substrate-binding domain"/>
    <property type="match status" value="1"/>
</dbReference>
<dbReference type="PANTHER" id="PTHR31637:SF0">
    <property type="entry name" value="2,3-BISPHOSPHOGLYCERATE-INDEPENDENT PHOSPHOGLYCERATE MUTASE"/>
    <property type="match status" value="1"/>
</dbReference>
<dbReference type="InterPro" id="IPR006124">
    <property type="entry name" value="Metalloenzyme"/>
</dbReference>
<feature type="active site" description="Phosphoserine intermediate" evidence="9 11">
    <location>
        <position position="60"/>
    </location>
</feature>
<evidence type="ECO:0000256" key="4">
    <source>
        <dbReference type="ARBA" id="ARBA00008819"/>
    </source>
</evidence>
<dbReference type="Gene3D" id="3.40.720.10">
    <property type="entry name" value="Alkaline Phosphatase, subunit A"/>
    <property type="match status" value="1"/>
</dbReference>
<dbReference type="HAMAP" id="MF_01038">
    <property type="entry name" value="GpmI"/>
    <property type="match status" value="1"/>
</dbReference>
<comment type="cofactor">
    <cofactor evidence="9">
        <name>Mn(2+)</name>
        <dbReference type="ChEBI" id="CHEBI:29035"/>
    </cofactor>
    <text evidence="9">Binds 2 manganese ions per subunit.</text>
</comment>
<evidence type="ECO:0000256" key="10">
    <source>
        <dbReference type="NCBIfam" id="TIGR01307"/>
    </source>
</evidence>
<evidence type="ECO:0000256" key="5">
    <source>
        <dbReference type="ARBA" id="ARBA00022723"/>
    </source>
</evidence>
<evidence type="ECO:0000256" key="6">
    <source>
        <dbReference type="ARBA" id="ARBA00023152"/>
    </source>
</evidence>
<dbReference type="GO" id="GO:0030145">
    <property type="term" value="F:manganese ion binding"/>
    <property type="evidence" value="ECO:0007669"/>
    <property type="project" value="UniProtKB-UniRule"/>
</dbReference>
<feature type="binding site" evidence="9 12">
    <location>
        <begin position="267"/>
        <end position="270"/>
    </location>
    <ligand>
        <name>substrate</name>
    </ligand>
</feature>
<accession>A3KAC9</accession>
<dbReference type="InterPro" id="IPR036646">
    <property type="entry name" value="PGAM_B_sf"/>
</dbReference>
<dbReference type="CDD" id="cd16010">
    <property type="entry name" value="iPGM"/>
    <property type="match status" value="1"/>
</dbReference>
<comment type="similarity">
    <text evidence="4 9">Belongs to the BPG-independent phosphoglycerate mutase family.</text>
</comment>
<feature type="binding site" evidence="9 13">
    <location>
        <position position="412"/>
    </location>
    <ligand>
        <name>Mn(2+)</name>
        <dbReference type="ChEBI" id="CHEBI:29035"/>
        <label>1</label>
    </ligand>
</feature>
<dbReference type="InterPro" id="IPR017850">
    <property type="entry name" value="Alkaline_phosphatase_core_sf"/>
</dbReference>
<evidence type="ECO:0000256" key="9">
    <source>
        <dbReference type="HAMAP-Rule" id="MF_01038"/>
    </source>
</evidence>
<dbReference type="Pfam" id="PF06415">
    <property type="entry name" value="iPGM_N"/>
    <property type="match status" value="1"/>
</dbReference>
<evidence type="ECO:0000256" key="3">
    <source>
        <dbReference type="ARBA" id="ARBA00004798"/>
    </source>
</evidence>
<evidence type="ECO:0000256" key="8">
    <source>
        <dbReference type="ARBA" id="ARBA00023235"/>
    </source>
</evidence>
<dbReference type="GO" id="GO:0005829">
    <property type="term" value="C:cytosol"/>
    <property type="evidence" value="ECO:0007669"/>
    <property type="project" value="TreeGrafter"/>
</dbReference>
<feature type="binding site" evidence="9 12">
    <location>
        <position position="121"/>
    </location>
    <ligand>
        <name>substrate</name>
    </ligand>
</feature>
<dbReference type="FunFam" id="3.40.1450.10:FF:000002">
    <property type="entry name" value="2,3-bisphosphoglycerate-independent phosphoglycerate mutase"/>
    <property type="match status" value="1"/>
</dbReference>
<name>A3KAC9_SAGS3</name>
<dbReference type="SUPFAM" id="SSF53649">
    <property type="entry name" value="Alkaline phosphatase-like"/>
    <property type="match status" value="1"/>
</dbReference>
<organism evidence="16 17">
    <name type="scientific">Sagittula stellata (strain ATCC 700073 / DSM 11524 / E-37)</name>
    <dbReference type="NCBI Taxonomy" id="388399"/>
    <lineage>
        <taxon>Bacteria</taxon>
        <taxon>Pseudomonadati</taxon>
        <taxon>Pseudomonadota</taxon>
        <taxon>Alphaproteobacteria</taxon>
        <taxon>Rhodobacterales</taxon>
        <taxon>Roseobacteraceae</taxon>
        <taxon>Sagittula</taxon>
    </lineage>
</organism>
<evidence type="ECO:0000256" key="2">
    <source>
        <dbReference type="ARBA" id="ARBA00002315"/>
    </source>
</evidence>
<dbReference type="NCBIfam" id="TIGR01307">
    <property type="entry name" value="pgm_bpd_ind"/>
    <property type="match status" value="1"/>
</dbReference>
<comment type="caution">
    <text evidence="16">The sequence shown here is derived from an EMBL/GenBank/DDBJ whole genome shotgun (WGS) entry which is preliminary data.</text>
</comment>
<keyword evidence="8 9" id="KW-0413">Isomerase</keyword>
<feature type="binding site" evidence="9 13">
    <location>
        <position position="468"/>
    </location>
    <ligand>
        <name>Mn(2+)</name>
        <dbReference type="ChEBI" id="CHEBI:29035"/>
        <label>1</label>
    </ligand>
</feature>
<feature type="binding site" evidence="9 13">
    <location>
        <position position="10"/>
    </location>
    <ligand>
        <name>Mn(2+)</name>
        <dbReference type="ChEBI" id="CHEBI:29035"/>
        <label>2</label>
    </ligand>
</feature>
<feature type="binding site" evidence="9 12">
    <location>
        <position position="192"/>
    </location>
    <ligand>
        <name>substrate</name>
    </ligand>
</feature>
<sequence>MKPVILTILDGWGLREETANNAPALAKTPTIDRLMATCPHATLITHGPDVGLPTGQMGNSEVGHTNIGAGRVVAMDLGQIDLAIEDKSFFENKAILDFCGAVNEAGGKVHLAGLTSDGGVHAHVSHMIAAAKMMRDQGLEVWLHILTDGRDTDPKCALKYIANLRKELDIPEENTGPVRFASVIGRYYAMDRDNRWERVEAAYRAMTAYADSDADAFPNGGTHPTPEAAIKAGYDQRGEGDEFIKPSVIEGYQGFGEGDGLFFLNFRADRAREILAAIAAPDFDGFAREKPALSACLGMVQYSEAHEKYMTTAFPKREIVNTLGEWVAKHDKTQFRLAETEKYPHVTFFLNGGKETPEPHEDRFMPKSPKVATYDLQPEMSAGEVTEKFLDAIGKGYDLIVVNYANPDMVGHTGDLDAAIKACEAVDHGLGQVVEKLEQTGGALLVIADHGNCETMVDPETGGPHTAHTTNLVPVILFGGPDGASLADGRLADVAPTLLALMDLPQPDEMTGKSLIR</sequence>
<feature type="binding site" evidence="9 13">
    <location>
        <position position="408"/>
    </location>
    <ligand>
        <name>Mn(2+)</name>
        <dbReference type="ChEBI" id="CHEBI:29035"/>
        <label>1</label>
    </ligand>
</feature>
<dbReference type="GO" id="GO:0006096">
    <property type="term" value="P:glycolytic process"/>
    <property type="evidence" value="ECO:0007669"/>
    <property type="project" value="UniProtKB-UniRule"/>
</dbReference>
<feature type="binding site" evidence="9 12">
    <location>
        <position position="186"/>
    </location>
    <ligand>
        <name>substrate</name>
    </ligand>
</feature>
<evidence type="ECO:0000259" key="15">
    <source>
        <dbReference type="Pfam" id="PF06415"/>
    </source>
</evidence>
<feature type="domain" description="Metalloenzyme" evidence="14">
    <location>
        <begin position="2"/>
        <end position="504"/>
    </location>
</feature>
<dbReference type="Pfam" id="PF01676">
    <property type="entry name" value="Metalloenzyme"/>
    <property type="match status" value="1"/>
</dbReference>
<feature type="domain" description="BPG-independent PGAM N-terminal" evidence="15">
    <location>
        <begin position="80"/>
        <end position="304"/>
    </location>
</feature>
<dbReference type="GO" id="GO:0004619">
    <property type="term" value="F:phosphoglycerate mutase activity"/>
    <property type="evidence" value="ECO:0007669"/>
    <property type="project" value="UniProtKB-UniRule"/>
</dbReference>
<gene>
    <name evidence="9" type="primary">gpmI</name>
    <name evidence="16" type="ORF">SSE37_15888</name>
</gene>
<dbReference type="OrthoDB" id="9800863at2"/>
<evidence type="ECO:0000256" key="12">
    <source>
        <dbReference type="PIRSR" id="PIRSR001492-2"/>
    </source>
</evidence>
<comment type="catalytic activity">
    <reaction evidence="1 9">
        <text>(2R)-2-phosphoglycerate = (2R)-3-phosphoglycerate</text>
        <dbReference type="Rhea" id="RHEA:15901"/>
        <dbReference type="ChEBI" id="CHEBI:58272"/>
        <dbReference type="ChEBI" id="CHEBI:58289"/>
        <dbReference type="EC" id="5.4.2.12"/>
    </reaction>
</comment>
<evidence type="ECO:0000256" key="1">
    <source>
        <dbReference type="ARBA" id="ARBA00000370"/>
    </source>
</evidence>
<dbReference type="InterPro" id="IPR011258">
    <property type="entry name" value="BPG-indep_PGM_N"/>
</dbReference>
<dbReference type="EC" id="5.4.2.12" evidence="9 10"/>
<reference evidence="16 17" key="1">
    <citation type="submission" date="2006-06" db="EMBL/GenBank/DDBJ databases">
        <authorList>
            <person name="Moran M.A."/>
            <person name="Ferriera S."/>
            <person name="Johnson J."/>
            <person name="Kravitz S."/>
            <person name="Beeson K."/>
            <person name="Sutton G."/>
            <person name="Rogers Y.-H."/>
            <person name="Friedman R."/>
            <person name="Frazier M."/>
            <person name="Venter J.C."/>
        </authorList>
    </citation>
    <scope>NUCLEOTIDE SEQUENCE [LARGE SCALE GENOMIC DNA]</scope>
    <source>
        <strain evidence="16 17">E-37</strain>
    </source>
</reference>
<keyword evidence="7 9" id="KW-0464">Manganese</keyword>
<evidence type="ECO:0000313" key="17">
    <source>
        <dbReference type="Proteomes" id="UP000005713"/>
    </source>
</evidence>
<dbReference type="UniPathway" id="UPA00109">
    <property type="reaction ID" value="UER00186"/>
</dbReference>
<dbReference type="AlphaFoldDB" id="A3KAC9"/>
<comment type="pathway">
    <text evidence="3 9">Carbohydrate degradation; glycolysis; pyruvate from D-glyceraldehyde 3-phosphate: step 3/5.</text>
</comment>
<feature type="binding site" evidence="9 12">
    <location>
        <begin position="150"/>
        <end position="151"/>
    </location>
    <ligand>
        <name>substrate</name>
    </ligand>
</feature>
<dbReference type="PIRSF" id="PIRSF001492">
    <property type="entry name" value="IPGAM"/>
    <property type="match status" value="1"/>
</dbReference>
<dbReference type="InterPro" id="IPR005995">
    <property type="entry name" value="Pgm_bpd_ind"/>
</dbReference>
<comment type="function">
    <text evidence="2 9">Catalyzes the interconversion of 2-phosphoglycerate and 3-phosphoglycerate.</text>
</comment>
<feature type="binding site" evidence="9 13">
    <location>
        <position position="450"/>
    </location>
    <ligand>
        <name>Mn(2+)</name>
        <dbReference type="ChEBI" id="CHEBI:29035"/>
        <label>2</label>
    </ligand>
</feature>
<dbReference type="EMBL" id="AAYA01000021">
    <property type="protein sequence ID" value="EBA05920.1"/>
    <property type="molecule type" value="Genomic_DNA"/>
</dbReference>
<dbReference type="RefSeq" id="WP_005863613.1">
    <property type="nucleotide sequence ID" value="NZ_AAYA01000021.1"/>
</dbReference>
<dbReference type="PANTHER" id="PTHR31637">
    <property type="entry name" value="2,3-BISPHOSPHOGLYCERATE-INDEPENDENT PHOSPHOGLYCERATE MUTASE"/>
    <property type="match status" value="1"/>
</dbReference>
<feature type="binding site" evidence="9 13">
    <location>
        <position position="60"/>
    </location>
    <ligand>
        <name>Mn(2+)</name>
        <dbReference type="ChEBI" id="CHEBI:29035"/>
        <label>2</label>
    </ligand>
</feature>